<dbReference type="NCBIfam" id="NF007214">
    <property type="entry name" value="PRK09636.1"/>
    <property type="match status" value="1"/>
</dbReference>
<sequence length="294" mass="33530">MDKGQLFEQHRNRLKGLAYRMLGSYADSEDAVQDTFIRWCREDVNHIENPVAWLTTVCSRICMDILKAPHNSRVDYVGPWLPEPIHTAEEHTIEEEVTLASSLSMAFLLLLERLTPKQRAAYLLKEVFNHSYTDIAVILATSESTCRKLVSRANAAIGQDNNRYQMPPERQQILLEAFHQAMNGQQLEHFTRLLAEDVQLTSDGGGKVLAALRVLSGRQRVLEFFGAIQRQGWWQQLQWQYVPINGAKGILMKHQGNIINTVTFGVNEQGQINRIFIVRNPDKLSAVQNRASLH</sequence>
<feature type="domain" description="RNA polymerase sigma factor 70 region 4 type 2" evidence="3">
    <location>
        <begin position="105"/>
        <end position="153"/>
    </location>
</feature>
<evidence type="ECO:0000259" key="3">
    <source>
        <dbReference type="Pfam" id="PF08281"/>
    </source>
</evidence>
<dbReference type="InterPro" id="IPR036388">
    <property type="entry name" value="WH-like_DNA-bd_sf"/>
</dbReference>
<dbReference type="GO" id="GO:0003677">
    <property type="term" value="F:DNA binding"/>
    <property type="evidence" value="ECO:0007669"/>
    <property type="project" value="InterPro"/>
</dbReference>
<dbReference type="Proteomes" id="UP000032266">
    <property type="component" value="Chromosome"/>
</dbReference>
<dbReference type="InterPro" id="IPR007627">
    <property type="entry name" value="RNA_pol_sigma70_r2"/>
</dbReference>
<dbReference type="PANTHER" id="PTHR30173">
    <property type="entry name" value="SIGMA 19 FACTOR"/>
    <property type="match status" value="1"/>
</dbReference>
<dbReference type="SUPFAM" id="SSF88946">
    <property type="entry name" value="Sigma2 domain of RNA polymerase sigma factors"/>
    <property type="match status" value="1"/>
</dbReference>
<dbReference type="PATRIC" id="fig|1445510.3.peg.569"/>
<dbReference type="GO" id="GO:0006352">
    <property type="term" value="P:DNA-templated transcription initiation"/>
    <property type="evidence" value="ECO:0007669"/>
    <property type="project" value="InterPro"/>
</dbReference>
<dbReference type="SUPFAM" id="SSF54427">
    <property type="entry name" value="NTF2-like"/>
    <property type="match status" value="1"/>
</dbReference>
<dbReference type="Gene3D" id="3.10.450.50">
    <property type="match status" value="1"/>
</dbReference>
<dbReference type="NCBIfam" id="TIGR02937">
    <property type="entry name" value="sigma70-ECF"/>
    <property type="match status" value="1"/>
</dbReference>
<dbReference type="InterPro" id="IPR032710">
    <property type="entry name" value="NTF2-like_dom_sf"/>
</dbReference>
<dbReference type="InterPro" id="IPR013249">
    <property type="entry name" value="RNA_pol_sigma70_r4_t2"/>
</dbReference>
<keyword evidence="4" id="KW-0240">DNA-directed RNA polymerase</keyword>
<dbReference type="EMBL" id="CP007142">
    <property type="protein sequence ID" value="AJQ92631.1"/>
    <property type="molecule type" value="Genomic_DNA"/>
</dbReference>
<dbReference type="OrthoDB" id="3211555at2"/>
<gene>
    <name evidence="4" type="ORF">YC6258_00581</name>
</gene>
<evidence type="ECO:0000259" key="2">
    <source>
        <dbReference type="Pfam" id="PF04542"/>
    </source>
</evidence>
<dbReference type="Gene3D" id="1.10.1740.10">
    <property type="match status" value="1"/>
</dbReference>
<dbReference type="InterPro" id="IPR052704">
    <property type="entry name" value="ECF_Sigma-70_Domain"/>
</dbReference>
<name>A0A0C5VEK0_9GAMM</name>
<reference evidence="4 5" key="1">
    <citation type="submission" date="2014-01" db="EMBL/GenBank/DDBJ databases">
        <title>Full genme sequencing of cellulolytic bacterium Gynuella sunshinyii YC6258T gen. nov., sp. nov.</title>
        <authorList>
            <person name="Khan H."/>
            <person name="Chung E.J."/>
            <person name="Chung Y.R."/>
        </authorList>
    </citation>
    <scope>NUCLEOTIDE SEQUENCE [LARGE SCALE GENOMIC DNA]</scope>
    <source>
        <strain evidence="4 5">YC6258</strain>
    </source>
</reference>
<keyword evidence="5" id="KW-1185">Reference proteome</keyword>
<dbReference type="KEGG" id="gsn:YC6258_00581"/>
<keyword evidence="4" id="KW-0804">Transcription</keyword>
<dbReference type="RefSeq" id="WP_044615649.1">
    <property type="nucleotide sequence ID" value="NZ_CP007142.1"/>
</dbReference>
<protein>
    <submittedName>
        <fullName evidence="4">DNA-directed RNA polymerase specialized sigma subunit, sigma24-like protein</fullName>
    </submittedName>
</protein>
<organism evidence="4 5">
    <name type="scientific">Gynuella sunshinyii YC6258</name>
    <dbReference type="NCBI Taxonomy" id="1445510"/>
    <lineage>
        <taxon>Bacteria</taxon>
        <taxon>Pseudomonadati</taxon>
        <taxon>Pseudomonadota</taxon>
        <taxon>Gammaproteobacteria</taxon>
        <taxon>Oceanospirillales</taxon>
        <taxon>Saccharospirillaceae</taxon>
        <taxon>Gynuella</taxon>
    </lineage>
</organism>
<comment type="subunit">
    <text evidence="1">Interacts transiently with the RNA polymerase catalytic core formed by RpoA, RpoB, RpoC and RpoZ (2 alpha, 1 beta, 1 beta' and 1 omega subunit) to form the RNA polymerase holoenzyme that can initiate transcription.</text>
</comment>
<dbReference type="SUPFAM" id="SSF88659">
    <property type="entry name" value="Sigma3 and sigma4 domains of RNA polymerase sigma factors"/>
    <property type="match status" value="1"/>
</dbReference>
<dbReference type="InterPro" id="IPR013325">
    <property type="entry name" value="RNA_pol_sigma_r2"/>
</dbReference>
<dbReference type="GO" id="GO:0016987">
    <property type="term" value="F:sigma factor activity"/>
    <property type="evidence" value="ECO:0007669"/>
    <property type="project" value="InterPro"/>
</dbReference>
<accession>A0A0C5VEK0</accession>
<evidence type="ECO:0000313" key="5">
    <source>
        <dbReference type="Proteomes" id="UP000032266"/>
    </source>
</evidence>
<dbReference type="GO" id="GO:0000428">
    <property type="term" value="C:DNA-directed RNA polymerase complex"/>
    <property type="evidence" value="ECO:0007669"/>
    <property type="project" value="UniProtKB-KW"/>
</dbReference>
<proteinExistence type="predicted"/>
<dbReference type="Gene3D" id="1.10.10.10">
    <property type="entry name" value="Winged helix-like DNA-binding domain superfamily/Winged helix DNA-binding domain"/>
    <property type="match status" value="1"/>
</dbReference>
<dbReference type="InterPro" id="IPR014284">
    <property type="entry name" value="RNA_pol_sigma-70_dom"/>
</dbReference>
<dbReference type="HOGENOM" id="CLU_047691_22_0_6"/>
<dbReference type="InterPro" id="IPR013324">
    <property type="entry name" value="RNA_pol_sigma_r3/r4-like"/>
</dbReference>
<dbReference type="PANTHER" id="PTHR30173:SF36">
    <property type="entry name" value="ECF RNA POLYMERASE SIGMA FACTOR SIGJ"/>
    <property type="match status" value="1"/>
</dbReference>
<evidence type="ECO:0000256" key="1">
    <source>
        <dbReference type="ARBA" id="ARBA00011344"/>
    </source>
</evidence>
<dbReference type="Pfam" id="PF08281">
    <property type="entry name" value="Sigma70_r4_2"/>
    <property type="match status" value="1"/>
</dbReference>
<dbReference type="STRING" id="1445510.YC6258_00581"/>
<evidence type="ECO:0000313" key="4">
    <source>
        <dbReference type="EMBL" id="AJQ92631.1"/>
    </source>
</evidence>
<dbReference type="Pfam" id="PF04542">
    <property type="entry name" value="Sigma70_r2"/>
    <property type="match status" value="1"/>
</dbReference>
<feature type="domain" description="RNA polymerase sigma-70 region 2" evidence="2">
    <location>
        <begin position="6"/>
        <end position="66"/>
    </location>
</feature>
<dbReference type="AlphaFoldDB" id="A0A0C5VEK0"/>